<evidence type="ECO:0000313" key="2">
    <source>
        <dbReference type="EMBL" id="GIJ70355.1"/>
    </source>
</evidence>
<dbReference type="Proteomes" id="UP000635606">
    <property type="component" value="Unassembled WGS sequence"/>
</dbReference>
<feature type="transmembrane region" description="Helical" evidence="1">
    <location>
        <begin position="56"/>
        <end position="78"/>
    </location>
</feature>
<proteinExistence type="predicted"/>
<keyword evidence="3" id="KW-1185">Reference proteome</keyword>
<organism evidence="2 3">
    <name type="scientific">Virgisporangium ochraceum</name>
    <dbReference type="NCBI Taxonomy" id="65505"/>
    <lineage>
        <taxon>Bacteria</taxon>
        <taxon>Bacillati</taxon>
        <taxon>Actinomycetota</taxon>
        <taxon>Actinomycetes</taxon>
        <taxon>Micromonosporales</taxon>
        <taxon>Micromonosporaceae</taxon>
        <taxon>Virgisporangium</taxon>
    </lineage>
</organism>
<evidence type="ECO:0000256" key="1">
    <source>
        <dbReference type="SAM" id="Phobius"/>
    </source>
</evidence>
<keyword evidence="1" id="KW-0812">Transmembrane</keyword>
<accession>A0A8J3ZZJ7</accession>
<gene>
    <name evidence="2" type="ORF">Voc01_052720</name>
</gene>
<dbReference type="AlphaFoldDB" id="A0A8J3ZZJ7"/>
<sequence length="161" mass="17364">MYLAHIPINHHLRGLWRAVAALSGLYLVALGVYGIVETSGLELFAQDDLPEVFGQQLNPASSGMLLVLGGIVVLVTIVGRNLDHFGNFWIGQILVIVTLLAMAVLRTDANILGFNMTSVVVVMSVGTLILASSLYAKIGRSDHSERHDVSDVQHPNPRVNA</sequence>
<feature type="transmembrane region" description="Helical" evidence="1">
    <location>
        <begin position="111"/>
        <end position="136"/>
    </location>
</feature>
<name>A0A8J3ZZJ7_9ACTN</name>
<keyword evidence="1" id="KW-1133">Transmembrane helix</keyword>
<comment type="caution">
    <text evidence="2">The sequence shown here is derived from an EMBL/GenBank/DDBJ whole genome shotgun (WGS) entry which is preliminary data.</text>
</comment>
<evidence type="ECO:0008006" key="4">
    <source>
        <dbReference type="Google" id="ProtNLM"/>
    </source>
</evidence>
<keyword evidence="1" id="KW-0472">Membrane</keyword>
<dbReference type="EMBL" id="BOPH01000079">
    <property type="protein sequence ID" value="GIJ70355.1"/>
    <property type="molecule type" value="Genomic_DNA"/>
</dbReference>
<feature type="transmembrane region" description="Helical" evidence="1">
    <location>
        <begin position="85"/>
        <end position="105"/>
    </location>
</feature>
<evidence type="ECO:0000313" key="3">
    <source>
        <dbReference type="Proteomes" id="UP000635606"/>
    </source>
</evidence>
<protein>
    <recommendedName>
        <fullName evidence="4">DUF4383 domain-containing protein</fullName>
    </recommendedName>
</protein>
<feature type="transmembrane region" description="Helical" evidence="1">
    <location>
        <begin position="15"/>
        <end position="36"/>
    </location>
</feature>
<reference evidence="2" key="1">
    <citation type="submission" date="2021-01" db="EMBL/GenBank/DDBJ databases">
        <title>Whole genome shotgun sequence of Virgisporangium ochraceum NBRC 16418.</title>
        <authorList>
            <person name="Komaki H."/>
            <person name="Tamura T."/>
        </authorList>
    </citation>
    <scope>NUCLEOTIDE SEQUENCE</scope>
    <source>
        <strain evidence="2">NBRC 16418</strain>
    </source>
</reference>
<dbReference type="RefSeq" id="WP_203930260.1">
    <property type="nucleotide sequence ID" value="NZ_BOPH01000079.1"/>
</dbReference>